<dbReference type="EMBL" id="QYBA01000231">
    <property type="protein sequence ID" value="TKY91257.1"/>
    <property type="molecule type" value="Genomic_DNA"/>
</dbReference>
<proteinExistence type="predicted"/>
<sequence length="161" mass="18473">MFKRYPGPIILNNFSSLYQPTTQIGCHKHQITPVFIKRTATAEMVFLAFNNDDPKAKKVITKAAKNFARGLVSINAILDTKVFIIGGSVFMNNIDILLPMVKYEFYRSFPALSNNVEFRPSVLDKYLVDLGALSLVMPEEWIEEWQKKRPWEYAPEAIVLE</sequence>
<gene>
    <name evidence="1" type="ORF">C5S46_06775</name>
</gene>
<organism evidence="1 2">
    <name type="scientific">Candidatus Methanomarinus sp</name>
    <dbReference type="NCBI Taxonomy" id="3386244"/>
    <lineage>
        <taxon>Archaea</taxon>
        <taxon>Methanobacteriati</taxon>
        <taxon>Methanobacteriota</taxon>
        <taxon>Stenosarchaea group</taxon>
        <taxon>Methanomicrobia</taxon>
        <taxon>Methanosarcinales</taxon>
        <taxon>ANME-2 cluster</taxon>
        <taxon>Candidatus Methanocomedenaceae</taxon>
        <taxon>Candidatus Methanomarinus</taxon>
    </lineage>
</organism>
<accession>A0AC61S944</accession>
<evidence type="ECO:0000313" key="1">
    <source>
        <dbReference type="EMBL" id="TKY91257.1"/>
    </source>
</evidence>
<reference evidence="1" key="1">
    <citation type="submission" date="2018-09" db="EMBL/GenBank/DDBJ databases">
        <title>A genomic encyclopedia of anaerobic methanotrophic archaea.</title>
        <authorList>
            <person name="Skennerton C.T."/>
            <person name="Chadwick G.L."/>
            <person name="Laso-Perez R."/>
            <person name="Leu A.O."/>
            <person name="Speth D.R."/>
            <person name="Yu H."/>
            <person name="Morgan-Lang C."/>
            <person name="Hatzenpichler R."/>
            <person name="Goudeau D."/>
            <person name="Malmstrom R."/>
            <person name="Woyke T."/>
            <person name="Hallam S."/>
            <person name="Tyson G.W."/>
            <person name="Wegener G."/>
            <person name="Boetius A."/>
            <person name="Orphan V.J."/>
        </authorList>
    </citation>
    <scope>NUCLEOTIDE SEQUENCE</scope>
    <source>
        <strain evidence="1">CONS3730D10UFb2</strain>
    </source>
</reference>
<protein>
    <submittedName>
        <fullName evidence="1">ROK family protein</fullName>
    </submittedName>
</protein>
<comment type="caution">
    <text evidence="1">The sequence shown here is derived from an EMBL/GenBank/DDBJ whole genome shotgun (WGS) entry which is preliminary data.</text>
</comment>
<name>A0AC61S944_9EURY</name>
<evidence type="ECO:0000313" key="2">
    <source>
        <dbReference type="Proteomes" id="UP000315423"/>
    </source>
</evidence>
<dbReference type="Proteomes" id="UP000315423">
    <property type="component" value="Unassembled WGS sequence"/>
</dbReference>